<organism evidence="1 2">
    <name type="scientific">Ambrosiozyma monospora</name>
    <name type="common">Yeast</name>
    <name type="synonym">Endomycopsis monosporus</name>
    <dbReference type="NCBI Taxonomy" id="43982"/>
    <lineage>
        <taxon>Eukaryota</taxon>
        <taxon>Fungi</taxon>
        <taxon>Dikarya</taxon>
        <taxon>Ascomycota</taxon>
        <taxon>Saccharomycotina</taxon>
        <taxon>Pichiomycetes</taxon>
        <taxon>Pichiales</taxon>
        <taxon>Pichiaceae</taxon>
        <taxon>Ambrosiozyma</taxon>
    </lineage>
</organism>
<sequence length="114" mass="13236">MRRLGLDKPYLVIRQPKLANNELFFPDFELSDHSLNLNSVLKLEFFHQFSELGHVLNIITNSKRLENLKVIGIFGIWISGDTADPCLQKYSEEKEGRQLKIKHARWTNSRQAGL</sequence>
<dbReference type="EMBL" id="BSXS01008528">
    <property type="protein sequence ID" value="GME92810.1"/>
    <property type="molecule type" value="Genomic_DNA"/>
</dbReference>
<accession>A0ACB5TQN7</accession>
<comment type="caution">
    <text evidence="1">The sequence shown here is derived from an EMBL/GenBank/DDBJ whole genome shotgun (WGS) entry which is preliminary data.</text>
</comment>
<proteinExistence type="predicted"/>
<gene>
    <name evidence="1" type="ORF">Amon02_000916800</name>
</gene>
<reference evidence="1" key="1">
    <citation type="submission" date="2023-04" db="EMBL/GenBank/DDBJ databases">
        <title>Ambrosiozyma monospora NBRC 10751.</title>
        <authorList>
            <person name="Ichikawa N."/>
            <person name="Sato H."/>
            <person name="Tonouchi N."/>
        </authorList>
    </citation>
    <scope>NUCLEOTIDE SEQUENCE</scope>
    <source>
        <strain evidence="1">NBRC 10751</strain>
    </source>
</reference>
<evidence type="ECO:0000313" key="1">
    <source>
        <dbReference type="EMBL" id="GME92810.1"/>
    </source>
</evidence>
<name>A0ACB5TQN7_AMBMO</name>
<protein>
    <submittedName>
        <fullName evidence="1">Unnamed protein product</fullName>
    </submittedName>
</protein>
<evidence type="ECO:0000313" key="2">
    <source>
        <dbReference type="Proteomes" id="UP001165064"/>
    </source>
</evidence>
<keyword evidence="2" id="KW-1185">Reference proteome</keyword>
<dbReference type="Proteomes" id="UP001165064">
    <property type="component" value="Unassembled WGS sequence"/>
</dbReference>